<feature type="domain" description="HTH lysR-type" evidence="6">
    <location>
        <begin position="1"/>
        <end position="58"/>
    </location>
</feature>
<dbReference type="PANTHER" id="PTHR30293:SF0">
    <property type="entry name" value="NITROGEN ASSIMILATION REGULATORY PROTEIN NAC"/>
    <property type="match status" value="1"/>
</dbReference>
<organism evidence="7 8">
    <name type="scientific">Serratia nematodiphila</name>
    <dbReference type="NCBI Taxonomy" id="458197"/>
    <lineage>
        <taxon>Bacteria</taxon>
        <taxon>Pseudomonadati</taxon>
        <taxon>Pseudomonadota</taxon>
        <taxon>Gammaproteobacteria</taxon>
        <taxon>Enterobacterales</taxon>
        <taxon>Yersiniaceae</taxon>
        <taxon>Serratia</taxon>
    </lineage>
</organism>
<keyword evidence="4" id="KW-0010">Activator</keyword>
<accession>A0A1G5GFX4</accession>
<dbReference type="EMBL" id="FMUT01000004">
    <property type="protein sequence ID" value="SCY50463.1"/>
    <property type="molecule type" value="Genomic_DNA"/>
</dbReference>
<dbReference type="Proteomes" id="UP000183031">
    <property type="component" value="Unassembled WGS sequence"/>
</dbReference>
<dbReference type="Pfam" id="PF00126">
    <property type="entry name" value="HTH_1"/>
    <property type="match status" value="1"/>
</dbReference>
<dbReference type="Gene3D" id="3.40.190.290">
    <property type="match status" value="1"/>
</dbReference>
<name>A0A1G5GFX4_9GAMM</name>
<dbReference type="InterPro" id="IPR036390">
    <property type="entry name" value="WH_DNA-bd_sf"/>
</dbReference>
<sequence>MNFRRLKYFVKIVDIGSLTQAAEVLHIAQPALSQQLATLEGELKQQLLIRTKRGVQPTEAGNILYAHAQTILRQCEQAQSAVNSAGQAMSGQVSLGLASGSTAAQLALPLLQTLRDQQPGILLSLHENGGAALAGQVANQTLDMAMVYGAKMPAGLHAIALMREDLYLVATRAVPHPGNSVELLDVARLNLFLPREGDAVRNQLEEAMALRKLAANVVGEIESSGALSAAIASGLGATVLPESVARAMIGPAKAWMARINAPTMSVPLSLCMSSQQGLSAPALLVKDLLLSIAGGRSQEKRALALVR</sequence>
<comment type="similarity">
    <text evidence="1">Belongs to the LysR transcriptional regulatory family.</text>
</comment>
<dbReference type="SUPFAM" id="SSF46785">
    <property type="entry name" value="Winged helix' DNA-binding domain"/>
    <property type="match status" value="1"/>
</dbReference>
<evidence type="ECO:0000256" key="2">
    <source>
        <dbReference type="ARBA" id="ARBA00023015"/>
    </source>
</evidence>
<evidence type="ECO:0000256" key="5">
    <source>
        <dbReference type="ARBA" id="ARBA00023163"/>
    </source>
</evidence>
<dbReference type="PROSITE" id="PS50931">
    <property type="entry name" value="HTH_LYSR"/>
    <property type="match status" value="1"/>
</dbReference>
<gene>
    <name evidence="7" type="ORF">SAMN02927935_01656</name>
</gene>
<keyword evidence="3" id="KW-0238">DNA-binding</keyword>
<proteinExistence type="inferred from homology"/>
<comment type="caution">
    <text evidence="7">The sequence shown here is derived from an EMBL/GenBank/DDBJ whole genome shotgun (WGS) entry which is preliminary data.</text>
</comment>
<dbReference type="PANTHER" id="PTHR30293">
    <property type="entry name" value="TRANSCRIPTIONAL REGULATORY PROTEIN NAC-RELATED"/>
    <property type="match status" value="1"/>
</dbReference>
<keyword evidence="8" id="KW-1185">Reference proteome</keyword>
<protein>
    <submittedName>
        <fullName evidence="7">LysR family transcriptional regulator, nitrogen assimilation regulatory protein</fullName>
    </submittedName>
</protein>
<dbReference type="InterPro" id="IPR000847">
    <property type="entry name" value="LysR_HTH_N"/>
</dbReference>
<dbReference type="NCBIfam" id="NF008410">
    <property type="entry name" value="PRK11233.1"/>
    <property type="match status" value="1"/>
</dbReference>
<keyword evidence="5" id="KW-0804">Transcription</keyword>
<evidence type="ECO:0000256" key="3">
    <source>
        <dbReference type="ARBA" id="ARBA00023125"/>
    </source>
</evidence>
<evidence type="ECO:0000256" key="1">
    <source>
        <dbReference type="ARBA" id="ARBA00009437"/>
    </source>
</evidence>
<dbReference type="InterPro" id="IPR036388">
    <property type="entry name" value="WH-like_DNA-bd_sf"/>
</dbReference>
<dbReference type="InterPro" id="IPR005119">
    <property type="entry name" value="LysR_subst-bd"/>
</dbReference>
<evidence type="ECO:0000313" key="8">
    <source>
        <dbReference type="Proteomes" id="UP000183031"/>
    </source>
</evidence>
<dbReference type="PRINTS" id="PR00039">
    <property type="entry name" value="HTHLYSR"/>
</dbReference>
<keyword evidence="2" id="KW-0805">Transcription regulation</keyword>
<dbReference type="Gene3D" id="1.10.10.10">
    <property type="entry name" value="Winged helix-like DNA-binding domain superfamily/Winged helix DNA-binding domain"/>
    <property type="match status" value="1"/>
</dbReference>
<dbReference type="RefSeq" id="WP_015378407.1">
    <property type="nucleotide sequence ID" value="NZ_CBCSIN010000002.1"/>
</dbReference>
<evidence type="ECO:0000313" key="7">
    <source>
        <dbReference type="EMBL" id="SCY50463.1"/>
    </source>
</evidence>
<dbReference type="Pfam" id="PF03466">
    <property type="entry name" value="LysR_substrate"/>
    <property type="match status" value="1"/>
</dbReference>
<dbReference type="SUPFAM" id="SSF53850">
    <property type="entry name" value="Periplasmic binding protein-like II"/>
    <property type="match status" value="1"/>
</dbReference>
<reference evidence="7 8" key="1">
    <citation type="submission" date="2016-10" db="EMBL/GenBank/DDBJ databases">
        <authorList>
            <person name="Varghese N."/>
            <person name="Submissions S."/>
        </authorList>
    </citation>
    <scope>NUCLEOTIDE SEQUENCE [LARGE SCALE GENOMIC DNA]</scope>
    <source>
        <strain evidence="7 8">CGMCC 1.6853</strain>
    </source>
</reference>
<evidence type="ECO:0000259" key="6">
    <source>
        <dbReference type="PROSITE" id="PS50931"/>
    </source>
</evidence>
<evidence type="ECO:0000256" key="4">
    <source>
        <dbReference type="ARBA" id="ARBA00023159"/>
    </source>
</evidence>